<reference evidence="3" key="1">
    <citation type="journal article" date="2022" name="Plant J.">
        <title>Strategies of tolerance reflected in two North American maple genomes.</title>
        <authorList>
            <person name="McEvoy S.L."/>
            <person name="Sezen U.U."/>
            <person name="Trouern-Trend A."/>
            <person name="McMahon S.M."/>
            <person name="Schaberg P.G."/>
            <person name="Yang J."/>
            <person name="Wegrzyn J.L."/>
            <person name="Swenson N.G."/>
        </authorList>
    </citation>
    <scope>NUCLEOTIDE SEQUENCE</scope>
    <source>
        <strain evidence="3">NS2018</strain>
    </source>
</reference>
<reference evidence="3" key="2">
    <citation type="submission" date="2023-06" db="EMBL/GenBank/DDBJ databases">
        <authorList>
            <person name="Swenson N.G."/>
            <person name="Wegrzyn J.L."/>
            <person name="Mcevoy S.L."/>
        </authorList>
    </citation>
    <scope>NUCLEOTIDE SEQUENCE</scope>
    <source>
        <strain evidence="3">NS2018</strain>
        <tissue evidence="3">Leaf</tissue>
    </source>
</reference>
<comment type="caution">
    <text evidence="3">The sequence shown here is derived from an EMBL/GenBank/DDBJ whole genome shotgun (WGS) entry which is preliminary data.</text>
</comment>
<evidence type="ECO:0000256" key="1">
    <source>
        <dbReference type="SAM" id="MobiDB-lite"/>
    </source>
</evidence>
<dbReference type="EMBL" id="JAUESC010000384">
    <property type="protein sequence ID" value="KAK0582404.1"/>
    <property type="molecule type" value="Genomic_DNA"/>
</dbReference>
<dbReference type="InterPro" id="IPR004158">
    <property type="entry name" value="DUF247_pln"/>
</dbReference>
<keyword evidence="4" id="KW-1185">Reference proteome</keyword>
<feature type="region of interest" description="Disordered" evidence="1">
    <location>
        <begin position="1"/>
        <end position="23"/>
    </location>
</feature>
<keyword evidence="2" id="KW-1133">Transmembrane helix</keyword>
<feature type="compositionally biased region" description="Basic and acidic residues" evidence="1">
    <location>
        <begin position="9"/>
        <end position="23"/>
    </location>
</feature>
<feature type="transmembrane region" description="Helical" evidence="2">
    <location>
        <begin position="206"/>
        <end position="226"/>
    </location>
</feature>
<name>A0AA39S502_ACESA</name>
<organism evidence="3 4">
    <name type="scientific">Acer saccharum</name>
    <name type="common">Sugar maple</name>
    <dbReference type="NCBI Taxonomy" id="4024"/>
    <lineage>
        <taxon>Eukaryota</taxon>
        <taxon>Viridiplantae</taxon>
        <taxon>Streptophyta</taxon>
        <taxon>Embryophyta</taxon>
        <taxon>Tracheophyta</taxon>
        <taxon>Spermatophyta</taxon>
        <taxon>Magnoliopsida</taxon>
        <taxon>eudicotyledons</taxon>
        <taxon>Gunneridae</taxon>
        <taxon>Pentapetalae</taxon>
        <taxon>rosids</taxon>
        <taxon>malvids</taxon>
        <taxon>Sapindales</taxon>
        <taxon>Sapindaceae</taxon>
        <taxon>Hippocastanoideae</taxon>
        <taxon>Acereae</taxon>
        <taxon>Acer</taxon>
    </lineage>
</organism>
<dbReference type="Proteomes" id="UP001168877">
    <property type="component" value="Unassembled WGS sequence"/>
</dbReference>
<sequence>MDFPPQDQKQGEHVRDSPTETKLDHVRDLPTATKLHGSGVKFKKGNEGGSSLEISCEYVPRAMRIPGFKGCEIRIPFIKELRLLIPRFEIDDKSECLYRNMMALELCHYPSKTHICNFIILMDFLINTEKDVDLFVEEGIIFSLLGDNAAVANMFNNLGLQITPSFSVYHNIGEKLKAHYARPWNRTMANLKTVYFGDIWKGTETVAAVILLVLTFIQAVCSILSLTRFSM</sequence>
<evidence type="ECO:0000313" key="3">
    <source>
        <dbReference type="EMBL" id="KAK0582404.1"/>
    </source>
</evidence>
<dbReference type="PANTHER" id="PTHR31170">
    <property type="entry name" value="BNAC04G53230D PROTEIN"/>
    <property type="match status" value="1"/>
</dbReference>
<protein>
    <submittedName>
        <fullName evidence="3">Uncharacterized protein</fullName>
    </submittedName>
</protein>
<accession>A0AA39S502</accession>
<dbReference type="PANTHER" id="PTHR31170:SF9">
    <property type="entry name" value="PROTEIN, PUTATIVE (DUF247)-RELATED"/>
    <property type="match status" value="1"/>
</dbReference>
<evidence type="ECO:0000256" key="2">
    <source>
        <dbReference type="SAM" id="Phobius"/>
    </source>
</evidence>
<keyword evidence="2" id="KW-0812">Transmembrane</keyword>
<evidence type="ECO:0000313" key="4">
    <source>
        <dbReference type="Proteomes" id="UP001168877"/>
    </source>
</evidence>
<dbReference type="Pfam" id="PF03140">
    <property type="entry name" value="DUF247"/>
    <property type="match status" value="1"/>
</dbReference>
<keyword evidence="2" id="KW-0472">Membrane</keyword>
<dbReference type="AlphaFoldDB" id="A0AA39S502"/>
<proteinExistence type="predicted"/>
<gene>
    <name evidence="3" type="ORF">LWI29_025268</name>
</gene>